<feature type="region of interest" description="Disordered" evidence="1">
    <location>
        <begin position="193"/>
        <end position="227"/>
    </location>
</feature>
<dbReference type="Pfam" id="PF07727">
    <property type="entry name" value="RVT_2"/>
    <property type="match status" value="1"/>
</dbReference>
<reference evidence="3" key="2">
    <citation type="submission" date="2022-01" db="EMBL/GenBank/DDBJ databases">
        <authorList>
            <person name="Yamashiro T."/>
            <person name="Shiraishi A."/>
            <person name="Satake H."/>
            <person name="Nakayama K."/>
        </authorList>
    </citation>
    <scope>NUCLEOTIDE SEQUENCE</scope>
</reference>
<feature type="domain" description="Reverse transcriptase Ty1/copia-type" evidence="2">
    <location>
        <begin position="303"/>
        <end position="364"/>
    </location>
</feature>
<proteinExistence type="predicted"/>
<accession>A0ABQ5BF89</accession>
<dbReference type="EMBL" id="BQNB010013172">
    <property type="protein sequence ID" value="GJT12737.1"/>
    <property type="molecule type" value="Genomic_DNA"/>
</dbReference>
<reference evidence="3" key="1">
    <citation type="journal article" date="2022" name="Int. J. Mol. Sci.">
        <title>Draft Genome of Tanacetum Coccineum: Genomic Comparison of Closely Related Tanacetum-Family Plants.</title>
        <authorList>
            <person name="Yamashiro T."/>
            <person name="Shiraishi A."/>
            <person name="Nakayama K."/>
            <person name="Satake H."/>
        </authorList>
    </citation>
    <scope>NUCLEOTIDE SEQUENCE</scope>
</reference>
<keyword evidence="4" id="KW-1185">Reference proteome</keyword>
<dbReference type="InterPro" id="IPR013103">
    <property type="entry name" value="RVT_2"/>
</dbReference>
<feature type="compositionally biased region" description="Basic and acidic residues" evidence="1">
    <location>
        <begin position="217"/>
        <end position="227"/>
    </location>
</feature>
<feature type="region of interest" description="Disordered" evidence="1">
    <location>
        <begin position="577"/>
        <end position="618"/>
    </location>
</feature>
<evidence type="ECO:0000313" key="4">
    <source>
        <dbReference type="Proteomes" id="UP001151760"/>
    </source>
</evidence>
<evidence type="ECO:0000256" key="1">
    <source>
        <dbReference type="SAM" id="MobiDB-lite"/>
    </source>
</evidence>
<dbReference type="Proteomes" id="UP001151760">
    <property type="component" value="Unassembled WGS sequence"/>
</dbReference>
<organism evidence="3 4">
    <name type="scientific">Tanacetum coccineum</name>
    <dbReference type="NCBI Taxonomy" id="301880"/>
    <lineage>
        <taxon>Eukaryota</taxon>
        <taxon>Viridiplantae</taxon>
        <taxon>Streptophyta</taxon>
        <taxon>Embryophyta</taxon>
        <taxon>Tracheophyta</taxon>
        <taxon>Spermatophyta</taxon>
        <taxon>Magnoliopsida</taxon>
        <taxon>eudicotyledons</taxon>
        <taxon>Gunneridae</taxon>
        <taxon>Pentapetalae</taxon>
        <taxon>asterids</taxon>
        <taxon>campanulids</taxon>
        <taxon>Asterales</taxon>
        <taxon>Asteraceae</taxon>
        <taxon>Asteroideae</taxon>
        <taxon>Anthemideae</taxon>
        <taxon>Anthemidinae</taxon>
        <taxon>Tanacetum</taxon>
    </lineage>
</organism>
<feature type="compositionally biased region" description="Polar residues" evidence="1">
    <location>
        <begin position="193"/>
        <end position="213"/>
    </location>
</feature>
<evidence type="ECO:0000313" key="3">
    <source>
        <dbReference type="EMBL" id="GJT12737.1"/>
    </source>
</evidence>
<name>A0ABQ5BF89_9ASTR</name>
<feature type="compositionally biased region" description="Basic and acidic residues" evidence="1">
    <location>
        <begin position="582"/>
        <end position="607"/>
    </location>
</feature>
<comment type="caution">
    <text evidence="3">The sequence shown here is derived from an EMBL/GenBank/DDBJ whole genome shotgun (WGS) entry which is preliminary data.</text>
</comment>
<feature type="compositionally biased region" description="Polar residues" evidence="1">
    <location>
        <begin position="10"/>
        <end position="19"/>
    </location>
</feature>
<gene>
    <name evidence="3" type="ORF">Tco_0859779</name>
</gene>
<evidence type="ECO:0000259" key="2">
    <source>
        <dbReference type="Pfam" id="PF07727"/>
    </source>
</evidence>
<feature type="region of interest" description="Disordered" evidence="1">
    <location>
        <begin position="1"/>
        <end position="40"/>
    </location>
</feature>
<sequence>MVAEDERQRAISNENTTHESAAFKAFQRRYGPPGLNQERNGAKAMDEGNKHCIECNKDESGPIPGLTHEDYQHVLKHLSGMANGKSSKPTANMAHKEDVKGEWIIDSGCTEYITHLPNVLVNKKEASLEEPGFQRRNLIGVGRCKGGLHRMKMVQGRRAMEPWLRQKINKDYVDEPIKCHDCLCHHEFISAQAKEQTSTVEEPQTDSSYTEGNEPNDVSHEPYVENESGHENDVLGADVMFFNNEDEIDKLIDEAENQAETRPTRTKSQPSKFKDYVVQVPPSVKHPAFNQVTSTEVKALEKNSTWTLEDLPEGKRAIDSKWVYKIKFKPNGEVEMYKARLVAKGFTQMEGVDYHDTFAPVAKLFIADPRNNHLEAMNCVLGYLKATPGQGGTPISWRTKKQSEVLRSSAEAEYRAMASIDRKTPQRYPDVLTTSWRISIRSMDSLRTIDQSTGGKLRDINAEESWALLEDLALYDNESWNDPRDFDKPVKAIALPQDVPNARLSKFEADFKRQQGEMTNKIDTVLKAIIDRIAGTLPSDTVKNPKLGTYLVLSARSYPTIDPQCLTQIYSSINTITIHPKQQSDSHDRTEENKEEERQRDSSKNHPDSPTPPDPSISFITEKVLKFNSLFESLGLVPHRPTLNSFAPKRKMAK</sequence>
<protein>
    <submittedName>
        <fullName evidence="3">MAK10-like protein</fullName>
    </submittedName>
</protein>